<evidence type="ECO:0000313" key="10">
    <source>
        <dbReference type="EMBL" id="MCF8713560.1"/>
    </source>
</evidence>
<evidence type="ECO:0000256" key="6">
    <source>
        <dbReference type="ARBA" id="ARBA00023136"/>
    </source>
</evidence>
<dbReference type="Pfam" id="PF02687">
    <property type="entry name" value="FtsX"/>
    <property type="match status" value="1"/>
</dbReference>
<dbReference type="InterPro" id="IPR051447">
    <property type="entry name" value="Lipoprotein-release_system"/>
</dbReference>
<feature type="transmembrane region" description="Helical" evidence="7">
    <location>
        <begin position="277"/>
        <end position="304"/>
    </location>
</feature>
<comment type="caution">
    <text evidence="10">The sequence shown here is derived from an EMBL/GenBank/DDBJ whole genome shotgun (WGS) entry which is preliminary data.</text>
</comment>
<evidence type="ECO:0000256" key="2">
    <source>
        <dbReference type="ARBA" id="ARBA00005236"/>
    </source>
</evidence>
<feature type="domain" description="MacB-like periplasmic core" evidence="9">
    <location>
        <begin position="26"/>
        <end position="250"/>
    </location>
</feature>
<keyword evidence="11" id="KW-1185">Reference proteome</keyword>
<dbReference type="PANTHER" id="PTHR30489">
    <property type="entry name" value="LIPOPROTEIN-RELEASING SYSTEM TRANSMEMBRANE PROTEIN LOLE"/>
    <property type="match status" value="1"/>
</dbReference>
<dbReference type="PANTHER" id="PTHR30489:SF0">
    <property type="entry name" value="LIPOPROTEIN-RELEASING SYSTEM TRANSMEMBRANE PROTEIN LOLE"/>
    <property type="match status" value="1"/>
</dbReference>
<evidence type="ECO:0000256" key="7">
    <source>
        <dbReference type="SAM" id="Phobius"/>
    </source>
</evidence>
<accession>A0ABS9IZF7</accession>
<evidence type="ECO:0000256" key="1">
    <source>
        <dbReference type="ARBA" id="ARBA00004651"/>
    </source>
</evidence>
<proteinExistence type="inferred from homology"/>
<organism evidence="10 11">
    <name type="scientific">Joostella atrarenae</name>
    <dbReference type="NCBI Taxonomy" id="679257"/>
    <lineage>
        <taxon>Bacteria</taxon>
        <taxon>Pseudomonadati</taxon>
        <taxon>Bacteroidota</taxon>
        <taxon>Flavobacteriia</taxon>
        <taxon>Flavobacteriales</taxon>
        <taxon>Flavobacteriaceae</taxon>
        <taxon>Joostella</taxon>
    </lineage>
</organism>
<sequence>MNISLYIAKRYLISKSSQNAVNIINFVTFLVIVIGAASLFIVLSAFDGLKTLSLSFSNSFDPDLKAVSAGGKFFEFTENDKQSLLNIEGVADYSKEIEERIFLTFKQKNHIAYIKAVDSNYTNVTGVDSLLYYGSWIGKDPYQVVTGIGIANLLGLGINDYRNQLKILAPKPGKGSVTSGISGSNKPYNELSVSVSGVYAVNDELDKKYVFARLSTVQPLLEKNENQITGINFKIKPTATPSVVGAEIEKALGGKVKIKTRAQLNDTLYKMLNTENLAIYLIFTLVLIIALFNVVGAIIMMILDKKSNAATLYSMGVSIKNLKRIFFLQGLLVTTVGGITGIVLASILVWSQISLQWIKLTPSLAYPVEYNLMNVAVVFITIFVLGFLASKIAANRVNKDIIAFN</sequence>
<comment type="subcellular location">
    <subcellularLocation>
        <location evidence="1">Cell membrane</location>
        <topology evidence="1">Multi-pass membrane protein</topology>
    </subcellularLocation>
</comment>
<name>A0ABS9IZF7_9FLAO</name>
<dbReference type="InterPro" id="IPR003838">
    <property type="entry name" value="ABC3_permease_C"/>
</dbReference>
<comment type="similarity">
    <text evidence="2">Belongs to the ABC-4 integral membrane protein family. LolC/E subfamily.</text>
</comment>
<keyword evidence="4 7" id="KW-0812">Transmembrane</keyword>
<evidence type="ECO:0000256" key="5">
    <source>
        <dbReference type="ARBA" id="ARBA00022989"/>
    </source>
</evidence>
<keyword evidence="6 7" id="KW-0472">Membrane</keyword>
<dbReference type="Pfam" id="PF12704">
    <property type="entry name" value="MacB_PCD"/>
    <property type="match status" value="1"/>
</dbReference>
<feature type="transmembrane region" description="Helical" evidence="7">
    <location>
        <begin position="370"/>
        <end position="389"/>
    </location>
</feature>
<protein>
    <submittedName>
        <fullName evidence="10">ABC transporter permease</fullName>
    </submittedName>
</protein>
<dbReference type="RefSeq" id="WP_236957529.1">
    <property type="nucleotide sequence ID" value="NZ_JAETXX010000001.1"/>
</dbReference>
<feature type="transmembrane region" description="Helical" evidence="7">
    <location>
        <begin position="325"/>
        <end position="350"/>
    </location>
</feature>
<evidence type="ECO:0000259" key="9">
    <source>
        <dbReference type="Pfam" id="PF12704"/>
    </source>
</evidence>
<feature type="transmembrane region" description="Helical" evidence="7">
    <location>
        <begin position="21"/>
        <end position="46"/>
    </location>
</feature>
<evidence type="ECO:0000256" key="3">
    <source>
        <dbReference type="ARBA" id="ARBA00022475"/>
    </source>
</evidence>
<feature type="domain" description="ABC3 transporter permease C-terminal" evidence="8">
    <location>
        <begin position="281"/>
        <end position="398"/>
    </location>
</feature>
<dbReference type="Proteomes" id="UP000829517">
    <property type="component" value="Unassembled WGS sequence"/>
</dbReference>
<keyword evidence="5 7" id="KW-1133">Transmembrane helix</keyword>
<evidence type="ECO:0000256" key="4">
    <source>
        <dbReference type="ARBA" id="ARBA00022692"/>
    </source>
</evidence>
<reference evidence="10 11" key="1">
    <citation type="submission" date="2021-01" db="EMBL/GenBank/DDBJ databases">
        <title>Genome sequencing of Joostella atrarenae M1-2 (= KCTC 23194).</title>
        <authorList>
            <person name="Zakaria M.R."/>
            <person name="Lam M.Q."/>
            <person name="Chong C.S."/>
        </authorList>
    </citation>
    <scope>NUCLEOTIDE SEQUENCE [LARGE SCALE GENOMIC DNA]</scope>
    <source>
        <strain evidence="10 11">M1-2</strain>
    </source>
</reference>
<dbReference type="InterPro" id="IPR025857">
    <property type="entry name" value="MacB_PCD"/>
</dbReference>
<evidence type="ECO:0000313" key="11">
    <source>
        <dbReference type="Proteomes" id="UP000829517"/>
    </source>
</evidence>
<dbReference type="EMBL" id="JAETXX010000001">
    <property type="protein sequence ID" value="MCF8713560.1"/>
    <property type="molecule type" value="Genomic_DNA"/>
</dbReference>
<keyword evidence="3" id="KW-1003">Cell membrane</keyword>
<evidence type="ECO:0000259" key="8">
    <source>
        <dbReference type="Pfam" id="PF02687"/>
    </source>
</evidence>
<gene>
    <name evidence="10" type="ORF">JM658_01875</name>
</gene>